<feature type="domain" description="Aminopeptidase N-like N-terminal" evidence="14">
    <location>
        <begin position="79"/>
        <end position="249"/>
    </location>
</feature>
<evidence type="ECO:0000259" key="13">
    <source>
        <dbReference type="Pfam" id="PF01433"/>
    </source>
</evidence>
<dbReference type="Gene3D" id="2.60.40.1730">
    <property type="entry name" value="tricorn interacting facor f3 domain"/>
    <property type="match status" value="1"/>
</dbReference>
<dbReference type="InterPro" id="IPR027268">
    <property type="entry name" value="Peptidase_M4/M1_CTD_sf"/>
</dbReference>
<organism evidence="15 16">
    <name type="scientific">Streptomyces phaeolivaceus</name>
    <dbReference type="NCBI Taxonomy" id="2653200"/>
    <lineage>
        <taxon>Bacteria</taxon>
        <taxon>Bacillati</taxon>
        <taxon>Actinomycetota</taxon>
        <taxon>Actinomycetes</taxon>
        <taxon>Kitasatosporales</taxon>
        <taxon>Streptomycetaceae</taxon>
        <taxon>Streptomyces</taxon>
    </lineage>
</organism>
<evidence type="ECO:0000256" key="10">
    <source>
        <dbReference type="ARBA" id="ARBA00023049"/>
    </source>
</evidence>
<protein>
    <recommendedName>
        <fullName evidence="5">Aminopeptidase N</fullName>
        <ecNumber evidence="4">3.4.11.2</ecNumber>
    </recommendedName>
    <alternativeName>
        <fullName evidence="11">Alanine aminopeptidase</fullName>
    </alternativeName>
    <alternativeName>
        <fullName evidence="12">Lysyl aminopeptidase</fullName>
    </alternativeName>
</protein>
<keyword evidence="8" id="KW-0378">Hydrolase</keyword>
<evidence type="ECO:0000313" key="16">
    <source>
        <dbReference type="Proteomes" id="UP000327294"/>
    </source>
</evidence>
<dbReference type="GO" id="GO:0008237">
    <property type="term" value="F:metallopeptidase activity"/>
    <property type="evidence" value="ECO:0007669"/>
    <property type="project" value="UniProtKB-KW"/>
</dbReference>
<keyword evidence="9" id="KW-0862">Zinc</keyword>
<dbReference type="PANTHER" id="PTHR11533:SF297">
    <property type="entry name" value="AMINOPEPTIDASE N"/>
    <property type="match status" value="1"/>
</dbReference>
<dbReference type="Gene3D" id="1.10.390.10">
    <property type="entry name" value="Neutral Protease Domain 2"/>
    <property type="match status" value="1"/>
</dbReference>
<dbReference type="EC" id="3.4.11.2" evidence="4"/>
<dbReference type="SUPFAM" id="SSF63737">
    <property type="entry name" value="Leukotriene A4 hydrolase N-terminal domain"/>
    <property type="match status" value="1"/>
</dbReference>
<dbReference type="Proteomes" id="UP000327294">
    <property type="component" value="Chromosome"/>
</dbReference>
<dbReference type="AlphaFoldDB" id="A0A5P8K5H8"/>
<dbReference type="InterPro" id="IPR045357">
    <property type="entry name" value="Aminopeptidase_N-like_N"/>
</dbReference>
<comment type="similarity">
    <text evidence="3">Belongs to the peptidase M1 family.</text>
</comment>
<evidence type="ECO:0000259" key="14">
    <source>
        <dbReference type="Pfam" id="PF17900"/>
    </source>
</evidence>
<dbReference type="InterPro" id="IPR042097">
    <property type="entry name" value="Aminopeptidase_N-like_N_sf"/>
</dbReference>
<dbReference type="GO" id="GO:0008270">
    <property type="term" value="F:zinc ion binding"/>
    <property type="evidence" value="ECO:0007669"/>
    <property type="project" value="InterPro"/>
</dbReference>
<proteinExistence type="inferred from homology"/>
<evidence type="ECO:0000256" key="5">
    <source>
        <dbReference type="ARBA" id="ARBA00015611"/>
    </source>
</evidence>
<dbReference type="PRINTS" id="PR00756">
    <property type="entry name" value="ALADIPTASE"/>
</dbReference>
<dbReference type="InterPro" id="IPR001930">
    <property type="entry name" value="Peptidase_M1"/>
</dbReference>
<comment type="catalytic activity">
    <reaction evidence="1">
        <text>Release of an N-terminal amino acid, Xaa-|-Yaa- from a peptide, amide or arylamide. Xaa is preferably Ala, but may be most amino acids including Pro (slow action). When a terminal hydrophobic residue is followed by a prolyl residue, the two may be released as an intact Xaa-Pro dipeptide.</text>
        <dbReference type="EC" id="3.4.11.2"/>
    </reaction>
</comment>
<keyword evidence="16" id="KW-1185">Reference proteome</keyword>
<feature type="domain" description="Peptidase M1 membrane alanine aminopeptidase" evidence="13">
    <location>
        <begin position="352"/>
        <end position="503"/>
    </location>
</feature>
<evidence type="ECO:0000256" key="8">
    <source>
        <dbReference type="ARBA" id="ARBA00022801"/>
    </source>
</evidence>
<accession>A0A5P8K5H8</accession>
<keyword evidence="6" id="KW-0645">Protease</keyword>
<dbReference type="GO" id="GO:0016285">
    <property type="term" value="F:alanyl aminopeptidase activity"/>
    <property type="evidence" value="ECO:0007669"/>
    <property type="project" value="UniProtKB-EC"/>
</dbReference>
<keyword evidence="10" id="KW-0482">Metalloprotease</keyword>
<evidence type="ECO:0000256" key="3">
    <source>
        <dbReference type="ARBA" id="ARBA00010136"/>
    </source>
</evidence>
<dbReference type="SUPFAM" id="SSF55486">
    <property type="entry name" value="Metalloproteases ('zincins'), catalytic domain"/>
    <property type="match status" value="1"/>
</dbReference>
<sequence length="513" mass="55146">MVSCPHRIADVSRSAPVVPVVPVVPVLPVVPVALLTLTLALTLTSCTEGGGEAAAARGSAGLRDPYFPGLGNGGYDVTHYALTLRYDPEAKARLRATAVVTARATRDLGSFNLDLKGMDVTSVAVEGTAARWKRAGQELTVTPGNGALAEGETFRTTVRYSGTPETLTDPDGSREGWLPTADGALALGEPAGSMTWFPGNHHPSDKAAYDLTVTVPEGLRAVSNGELRSEATEDGRTTYSWHTPEPMASHVATLAIGRYEIQRSTAGDGEEGGGVGRGAGRLPVYVAVDPSQVERSRAVLRRIPEVIAWAEGNFGPYPFSSTGAIVDRPEDVAYALETQNRPVFPGAPDLLLLVHELAHQWYGDSVTPESWRDMWLNEGFATYAEWLWEEDHGGDSAQEIFDALYEGDYFEDAASNEAVWDFPPARPPSAARISDSPVYERGAMVLHRIRQAVGDDAFFALIRGWATAHRHGNADTADFTAYVEEFAEKAAPGADLTPVWDDWLYGDGKPPLA</sequence>
<dbReference type="Pfam" id="PF17900">
    <property type="entry name" value="Peptidase_M1_N"/>
    <property type="match status" value="1"/>
</dbReference>
<keyword evidence="7" id="KW-0479">Metal-binding</keyword>
<dbReference type="InterPro" id="IPR014782">
    <property type="entry name" value="Peptidase_M1_dom"/>
</dbReference>
<evidence type="ECO:0000256" key="11">
    <source>
        <dbReference type="ARBA" id="ARBA00029811"/>
    </source>
</evidence>
<dbReference type="RefSeq" id="WP_152169808.1">
    <property type="nucleotide sequence ID" value="NZ_CP045096.1"/>
</dbReference>
<dbReference type="InterPro" id="IPR050344">
    <property type="entry name" value="Peptidase_M1_aminopeptidases"/>
</dbReference>
<evidence type="ECO:0000313" key="15">
    <source>
        <dbReference type="EMBL" id="QFQ98341.1"/>
    </source>
</evidence>
<evidence type="ECO:0000256" key="6">
    <source>
        <dbReference type="ARBA" id="ARBA00022670"/>
    </source>
</evidence>
<dbReference type="CDD" id="cd09603">
    <property type="entry name" value="M1_APN_like"/>
    <property type="match status" value="1"/>
</dbReference>
<gene>
    <name evidence="15" type="ORF">F9278_21520</name>
</gene>
<dbReference type="PANTHER" id="PTHR11533">
    <property type="entry name" value="PROTEASE M1 ZINC METALLOPROTEASE"/>
    <property type="match status" value="1"/>
</dbReference>
<evidence type="ECO:0000256" key="4">
    <source>
        <dbReference type="ARBA" id="ARBA00012564"/>
    </source>
</evidence>
<evidence type="ECO:0000256" key="2">
    <source>
        <dbReference type="ARBA" id="ARBA00001947"/>
    </source>
</evidence>
<dbReference type="Pfam" id="PF01433">
    <property type="entry name" value="Peptidase_M1"/>
    <property type="match status" value="1"/>
</dbReference>
<evidence type="ECO:0000256" key="7">
    <source>
        <dbReference type="ARBA" id="ARBA00022723"/>
    </source>
</evidence>
<dbReference type="EMBL" id="CP045096">
    <property type="protein sequence ID" value="QFQ98341.1"/>
    <property type="molecule type" value="Genomic_DNA"/>
</dbReference>
<name>A0A5P8K5H8_9ACTN</name>
<dbReference type="GO" id="GO:0006508">
    <property type="term" value="P:proteolysis"/>
    <property type="evidence" value="ECO:0007669"/>
    <property type="project" value="UniProtKB-KW"/>
</dbReference>
<dbReference type="KEGG" id="sphv:F9278_21520"/>
<reference evidence="15 16" key="1">
    <citation type="submission" date="2019-10" db="EMBL/GenBank/DDBJ databases">
        <title>Streptomyces sp. strain GY16 isolated from leaves of Broussonetia papyrifera.</title>
        <authorList>
            <person name="Mo P."/>
        </authorList>
    </citation>
    <scope>NUCLEOTIDE SEQUENCE [LARGE SCALE GENOMIC DNA]</scope>
    <source>
        <strain evidence="15 16">GY16</strain>
    </source>
</reference>
<evidence type="ECO:0000256" key="1">
    <source>
        <dbReference type="ARBA" id="ARBA00000098"/>
    </source>
</evidence>
<comment type="cofactor">
    <cofactor evidence="2">
        <name>Zn(2+)</name>
        <dbReference type="ChEBI" id="CHEBI:29105"/>
    </cofactor>
</comment>
<evidence type="ECO:0000256" key="9">
    <source>
        <dbReference type="ARBA" id="ARBA00022833"/>
    </source>
</evidence>
<evidence type="ECO:0000256" key="12">
    <source>
        <dbReference type="ARBA" id="ARBA00031533"/>
    </source>
</evidence>